<reference evidence="2" key="1">
    <citation type="submission" date="2025-08" db="UniProtKB">
        <authorList>
            <consortium name="RefSeq"/>
        </authorList>
    </citation>
    <scope>IDENTIFICATION</scope>
    <source>
        <strain evidence="2">14028-0561.14</strain>
        <tissue evidence="2">Whole fly</tissue>
    </source>
</reference>
<dbReference type="Proteomes" id="UP001652661">
    <property type="component" value="Chromosome 3L"/>
</dbReference>
<name>A0ABM4GE23_DROKI</name>
<organism evidence="1 2">
    <name type="scientific">Drosophila kikkawai</name>
    <name type="common">Fruit fly</name>
    <dbReference type="NCBI Taxonomy" id="30033"/>
    <lineage>
        <taxon>Eukaryota</taxon>
        <taxon>Metazoa</taxon>
        <taxon>Ecdysozoa</taxon>
        <taxon>Arthropoda</taxon>
        <taxon>Hexapoda</taxon>
        <taxon>Insecta</taxon>
        <taxon>Pterygota</taxon>
        <taxon>Neoptera</taxon>
        <taxon>Endopterygota</taxon>
        <taxon>Diptera</taxon>
        <taxon>Brachycera</taxon>
        <taxon>Muscomorpha</taxon>
        <taxon>Ephydroidea</taxon>
        <taxon>Drosophilidae</taxon>
        <taxon>Drosophila</taxon>
        <taxon>Sophophora</taxon>
    </lineage>
</organism>
<sequence length="133" mass="14195">MTPRYLSARWEVIGSPPTRISAVSTRFLLEIRTASVLCEASSRPATASQDSTARIALFAAISASASSFVTTTSATSSAKPTIVVFEDSGRFSTPLYIVFQSSGPRTEPCGTPAETSCVLVPWDVSTMRLLSLR</sequence>
<gene>
    <name evidence="2" type="primary">LOC138928259</name>
</gene>
<evidence type="ECO:0000313" key="2">
    <source>
        <dbReference type="RefSeq" id="XP_070140963.1"/>
    </source>
</evidence>
<evidence type="ECO:0000313" key="1">
    <source>
        <dbReference type="Proteomes" id="UP001652661"/>
    </source>
</evidence>
<protein>
    <submittedName>
        <fullName evidence="2">Uncharacterized protein</fullName>
    </submittedName>
</protein>
<dbReference type="RefSeq" id="XP_070140963.1">
    <property type="nucleotide sequence ID" value="XM_070284862.1"/>
</dbReference>
<keyword evidence="1" id="KW-1185">Reference proteome</keyword>
<accession>A0ABM4GE23</accession>
<proteinExistence type="predicted"/>
<dbReference type="GeneID" id="138928259"/>